<evidence type="ECO:0000313" key="1">
    <source>
        <dbReference type="EMBL" id="PFG49931.1"/>
    </source>
</evidence>
<gene>
    <name evidence="1" type="ORF">ATK36_5125</name>
</gene>
<dbReference type="EMBL" id="PDJK01000002">
    <property type="protein sequence ID" value="PFG49931.1"/>
    <property type="molecule type" value="Genomic_DNA"/>
</dbReference>
<name>A0A2A9FGQ9_9PSEU</name>
<evidence type="ECO:0000313" key="2">
    <source>
        <dbReference type="Proteomes" id="UP000243542"/>
    </source>
</evidence>
<protein>
    <submittedName>
        <fullName evidence="1">Uncharacterized protein</fullName>
    </submittedName>
</protein>
<accession>A0A2A9FGQ9</accession>
<keyword evidence="2" id="KW-1185">Reference proteome</keyword>
<proteinExistence type="predicted"/>
<comment type="caution">
    <text evidence="1">The sequence shown here is derived from an EMBL/GenBank/DDBJ whole genome shotgun (WGS) entry which is preliminary data.</text>
</comment>
<organism evidence="1 2">
    <name type="scientific">Amycolatopsis sulphurea</name>
    <dbReference type="NCBI Taxonomy" id="76022"/>
    <lineage>
        <taxon>Bacteria</taxon>
        <taxon>Bacillati</taxon>
        <taxon>Actinomycetota</taxon>
        <taxon>Actinomycetes</taxon>
        <taxon>Pseudonocardiales</taxon>
        <taxon>Pseudonocardiaceae</taxon>
        <taxon>Amycolatopsis</taxon>
    </lineage>
</organism>
<dbReference type="RefSeq" id="WP_098513761.1">
    <property type="nucleotide sequence ID" value="NZ_JBIAKZ010000028.1"/>
</dbReference>
<dbReference type="Proteomes" id="UP000243542">
    <property type="component" value="Unassembled WGS sequence"/>
</dbReference>
<dbReference type="AlphaFoldDB" id="A0A2A9FGQ9"/>
<reference evidence="1 2" key="1">
    <citation type="submission" date="2017-10" db="EMBL/GenBank/DDBJ databases">
        <title>Sequencing the genomes of 1000 actinobacteria strains.</title>
        <authorList>
            <person name="Klenk H.-P."/>
        </authorList>
    </citation>
    <scope>NUCLEOTIDE SEQUENCE [LARGE SCALE GENOMIC DNA]</scope>
    <source>
        <strain evidence="1 2">DSM 46092</strain>
    </source>
</reference>
<sequence>MTREFTFTVPDGFVELPVDDIDVDGTEKHELDRRVANAFGLAADDSNAAMLANTYALYGETMGSQGIDYAAIAIYRSPDAPDRPIMPILASSCIPSEHESVDVAIEGLLQTHESTEAGSTRTLSLPAGTAVVTVRENKTILHGDDADGVEVHVLRRQVTAWIPDPKGTSIAMVAVCSNNWQDWEHVAVLALDIFDTVSWVG</sequence>